<dbReference type="Pfam" id="PF14559">
    <property type="entry name" value="TPR_19"/>
    <property type="match status" value="1"/>
</dbReference>
<dbReference type="SUPFAM" id="SSF52172">
    <property type="entry name" value="CheY-like"/>
    <property type="match status" value="1"/>
</dbReference>
<dbReference type="PANTHER" id="PTHR44591:SF3">
    <property type="entry name" value="RESPONSE REGULATORY DOMAIN-CONTAINING PROTEIN"/>
    <property type="match status" value="1"/>
</dbReference>
<evidence type="ECO:0000313" key="6">
    <source>
        <dbReference type="Proteomes" id="UP001154240"/>
    </source>
</evidence>
<feature type="modified residue" description="4-aspartylphosphate" evidence="2">
    <location>
        <position position="59"/>
    </location>
</feature>
<protein>
    <submittedName>
        <fullName evidence="5">Tetratricopeptide repeat protein</fullName>
    </submittedName>
</protein>
<dbReference type="EMBL" id="JAPHEH010000001">
    <property type="protein sequence ID" value="MDG4475128.1"/>
    <property type="molecule type" value="Genomic_DNA"/>
</dbReference>
<feature type="repeat" description="TPR" evidence="3">
    <location>
        <begin position="306"/>
        <end position="339"/>
    </location>
</feature>
<dbReference type="RefSeq" id="WP_307632104.1">
    <property type="nucleotide sequence ID" value="NZ_JAPHEH010000001.1"/>
</dbReference>
<dbReference type="AlphaFoldDB" id="A0A9X4MF34"/>
<dbReference type="PROSITE" id="PS50110">
    <property type="entry name" value="RESPONSE_REGULATORY"/>
    <property type="match status" value="1"/>
</dbReference>
<dbReference type="InterPro" id="IPR011006">
    <property type="entry name" value="CheY-like_superfamily"/>
</dbReference>
<gene>
    <name evidence="5" type="ORF">OLX77_03015</name>
</gene>
<feature type="domain" description="Response regulatory" evidence="4">
    <location>
        <begin position="7"/>
        <end position="126"/>
    </location>
</feature>
<dbReference type="SUPFAM" id="SSF48452">
    <property type="entry name" value="TPR-like"/>
    <property type="match status" value="1"/>
</dbReference>
<dbReference type="Gene3D" id="3.40.50.2300">
    <property type="match status" value="1"/>
</dbReference>
<keyword evidence="1 2" id="KW-0597">Phosphoprotein</keyword>
<comment type="caution">
    <text evidence="5">The sequence shown here is derived from an EMBL/GenBank/DDBJ whole genome shotgun (WGS) entry which is preliminary data.</text>
</comment>
<keyword evidence="6" id="KW-1185">Reference proteome</keyword>
<accession>A0A9X4MF34</accession>
<dbReference type="PROSITE" id="PS50005">
    <property type="entry name" value="TPR"/>
    <property type="match status" value="2"/>
</dbReference>
<proteinExistence type="predicted"/>
<dbReference type="InterPro" id="IPR011990">
    <property type="entry name" value="TPR-like_helical_dom_sf"/>
</dbReference>
<dbReference type="PANTHER" id="PTHR44591">
    <property type="entry name" value="STRESS RESPONSE REGULATOR PROTEIN 1"/>
    <property type="match status" value="1"/>
</dbReference>
<evidence type="ECO:0000256" key="2">
    <source>
        <dbReference type="PROSITE-ProRule" id="PRU00169"/>
    </source>
</evidence>
<evidence type="ECO:0000256" key="3">
    <source>
        <dbReference type="PROSITE-ProRule" id="PRU00339"/>
    </source>
</evidence>
<dbReference type="Proteomes" id="UP001154240">
    <property type="component" value="Unassembled WGS sequence"/>
</dbReference>
<evidence type="ECO:0000259" key="4">
    <source>
        <dbReference type="PROSITE" id="PS50110"/>
    </source>
</evidence>
<evidence type="ECO:0000313" key="5">
    <source>
        <dbReference type="EMBL" id="MDG4475128.1"/>
    </source>
</evidence>
<keyword evidence="3" id="KW-0802">TPR repeat</keyword>
<dbReference type="SMART" id="SM00448">
    <property type="entry name" value="REC"/>
    <property type="match status" value="1"/>
</dbReference>
<feature type="repeat" description="TPR" evidence="3">
    <location>
        <begin position="204"/>
        <end position="237"/>
    </location>
</feature>
<dbReference type="InterPro" id="IPR050595">
    <property type="entry name" value="Bact_response_regulator"/>
</dbReference>
<evidence type="ECO:0000256" key="1">
    <source>
        <dbReference type="ARBA" id="ARBA00022553"/>
    </source>
</evidence>
<dbReference type="Pfam" id="PF00072">
    <property type="entry name" value="Response_reg"/>
    <property type="match status" value="1"/>
</dbReference>
<name>A0A9X4MF34_9BACT</name>
<dbReference type="SMART" id="SM00028">
    <property type="entry name" value="TPR"/>
    <property type="match status" value="5"/>
</dbReference>
<organism evidence="5 6">
    <name type="scientific">Thiovibrio frasassiensis</name>
    <dbReference type="NCBI Taxonomy" id="2984131"/>
    <lineage>
        <taxon>Bacteria</taxon>
        <taxon>Pseudomonadati</taxon>
        <taxon>Thermodesulfobacteriota</taxon>
        <taxon>Desulfobulbia</taxon>
        <taxon>Desulfobulbales</taxon>
        <taxon>Thiovibrionaceae</taxon>
        <taxon>Thiovibrio</taxon>
    </lineage>
</organism>
<sequence length="389" mass="44540">MSHKKHTFLVVEDNLSTLTMLVNMLHNLGYKSVLTARNGREAWETIQSSLPKVQIVLSDMLMPEEDGLQLLQRIRNSEEYWHLPFIMVTCVDDMNRIMSVTEEHIDAYLVKPVTESLLRQKIYSAIKKAYDPDPYHRALFNGKKSLRQGELENAIQSLEEARDLQPGQSATYFHLAQAMEKAGKMDEAETNYKLCKDSSNDLYVRSLDGLARIYRHKGDHVNALEVLRQAIEISPNAPDRHMDLSGQLKAVGNTGEAKASLATALKLARKTANLPHRYIEACLDLGMDAEAEKIMQRSMGGDMEDIVLLNQMGIVCRRRKEYERAQKYYTRALKIAPDDESLNYNYAVLLVDLKEYKNARNYLYHVLRQNPESENALSLIITLDKREAY</sequence>
<reference evidence="5" key="1">
    <citation type="journal article" date="2022" name="bioRxiv">
        <title>Thiovibrio frasassiensisgen. nov., sp. nov., an autotrophic, elemental sulfur disproportionating bacterium isolated from sulfidic karst sediment, and proposal of Thiovibrionaceae fam. nov.</title>
        <authorList>
            <person name="Aronson H."/>
            <person name="Thomas C."/>
            <person name="Bhattacharyya M."/>
            <person name="Eckstein S."/>
            <person name="Jensen S."/>
            <person name="Barco R."/>
            <person name="Macalady J."/>
            <person name="Amend J."/>
        </authorList>
    </citation>
    <scope>NUCLEOTIDE SEQUENCE</scope>
    <source>
        <strain evidence="5">RS19-109</strain>
    </source>
</reference>
<dbReference type="Pfam" id="PF16918">
    <property type="entry name" value="PknG_TPR"/>
    <property type="match status" value="1"/>
</dbReference>
<dbReference type="InterPro" id="IPR001789">
    <property type="entry name" value="Sig_transdc_resp-reg_receiver"/>
</dbReference>
<dbReference type="GO" id="GO:0000160">
    <property type="term" value="P:phosphorelay signal transduction system"/>
    <property type="evidence" value="ECO:0007669"/>
    <property type="project" value="InterPro"/>
</dbReference>
<dbReference type="InterPro" id="IPR031636">
    <property type="entry name" value="PknG_TPR"/>
</dbReference>
<dbReference type="InterPro" id="IPR019734">
    <property type="entry name" value="TPR_rpt"/>
</dbReference>
<reference evidence="5" key="2">
    <citation type="submission" date="2022-10" db="EMBL/GenBank/DDBJ databases">
        <authorList>
            <person name="Aronson H.S."/>
        </authorList>
    </citation>
    <scope>NUCLEOTIDE SEQUENCE</scope>
    <source>
        <strain evidence="5">RS19-109</strain>
    </source>
</reference>
<dbReference type="Gene3D" id="1.25.40.10">
    <property type="entry name" value="Tetratricopeptide repeat domain"/>
    <property type="match status" value="2"/>
</dbReference>